<dbReference type="InterPro" id="IPR015889">
    <property type="entry name" value="Intradiol_dOase_core"/>
</dbReference>
<dbReference type="AlphaFoldDB" id="F2JZY9"/>
<evidence type="ECO:0000313" key="3">
    <source>
        <dbReference type="EMBL" id="ADZ92101.1"/>
    </source>
</evidence>
<dbReference type="OrthoDB" id="9805815at2"/>
<evidence type="ECO:0000259" key="2">
    <source>
        <dbReference type="Pfam" id="PF00775"/>
    </source>
</evidence>
<dbReference type="KEGG" id="mme:Marme_2879"/>
<dbReference type="Gene3D" id="2.60.130.10">
    <property type="entry name" value="Aromatic compound dioxygenase"/>
    <property type="match status" value="1"/>
</dbReference>
<dbReference type="GO" id="GO:0016702">
    <property type="term" value="F:oxidoreductase activity, acting on single donors with incorporation of molecular oxygen, incorporation of two atoms of oxygen"/>
    <property type="evidence" value="ECO:0007669"/>
    <property type="project" value="InterPro"/>
</dbReference>
<evidence type="ECO:0000256" key="1">
    <source>
        <dbReference type="SAM" id="SignalP"/>
    </source>
</evidence>
<feature type="signal peptide" evidence="1">
    <location>
        <begin position="1"/>
        <end position="24"/>
    </location>
</feature>
<proteinExistence type="predicted"/>
<gene>
    <name evidence="3" type="ordered locus">Marme_2879</name>
</gene>
<evidence type="ECO:0000313" key="4">
    <source>
        <dbReference type="Proteomes" id="UP000001062"/>
    </source>
</evidence>
<name>F2JZY9_MARM1</name>
<feature type="chain" id="PRO_5003279415" evidence="1">
    <location>
        <begin position="25"/>
        <end position="277"/>
    </location>
</feature>
<organism evidence="3 4">
    <name type="scientific">Marinomonas mediterranea (strain ATCC 700492 / JCM 21426 / NBRC 103028 / MMB-1)</name>
    <dbReference type="NCBI Taxonomy" id="717774"/>
    <lineage>
        <taxon>Bacteria</taxon>
        <taxon>Pseudomonadati</taxon>
        <taxon>Pseudomonadota</taxon>
        <taxon>Gammaproteobacteria</taxon>
        <taxon>Oceanospirillales</taxon>
        <taxon>Oceanospirillaceae</taxon>
        <taxon>Marinomonas</taxon>
    </lineage>
</organism>
<feature type="domain" description="Intradiol ring-cleavage dioxygenases" evidence="2">
    <location>
        <begin position="98"/>
        <end position="218"/>
    </location>
</feature>
<dbReference type="PANTHER" id="PTHR34315:SF1">
    <property type="entry name" value="INTRADIOL RING-CLEAVAGE DIOXYGENASES DOMAIN-CONTAINING PROTEIN-RELATED"/>
    <property type="match status" value="1"/>
</dbReference>
<dbReference type="Pfam" id="PF00775">
    <property type="entry name" value="Dioxygenase_C"/>
    <property type="match status" value="1"/>
</dbReference>
<dbReference type="EMBL" id="CP002583">
    <property type="protein sequence ID" value="ADZ92101.1"/>
    <property type="molecule type" value="Genomic_DNA"/>
</dbReference>
<dbReference type="PATRIC" id="fig|717774.3.peg.2964"/>
<sequence precursor="true">MPKTISRRRIFKWTASCLAGVSVAAIQGCKGSSGSLFSFMSGEESDLFDAIPTKRYGAKWLTGGTASLQSSSYPKPFLELAANSLCELTPKLTEGPCYSTSPVRQDISGGQDGIPVRLYFQVVDIDCQPLSNVDVDIWHCDANGVYSGDGMRSEEFCSGGNEEYVKHKWFRGIQPTNEQGTVYFETCFPGWYPGRAVHIHMTVTKNGRSYTTQVSFDDALVKSITTQAPLYSERGTPDTSNDSDRIFPDGDDKTHEMETMQLDDGSIVAWKTLVVSV</sequence>
<dbReference type="RefSeq" id="WP_013662004.1">
    <property type="nucleotide sequence ID" value="NC_015276.1"/>
</dbReference>
<protein>
    <submittedName>
        <fullName evidence="3">Intradiol ring-cleavage dioxygenase</fullName>
    </submittedName>
</protein>
<dbReference type="InterPro" id="IPR000627">
    <property type="entry name" value="Intradiol_dOase_C"/>
</dbReference>
<keyword evidence="3" id="KW-0223">Dioxygenase</keyword>
<accession>F2JZY9</accession>
<dbReference type="PANTHER" id="PTHR34315">
    <property type="match status" value="1"/>
</dbReference>
<dbReference type="Proteomes" id="UP000001062">
    <property type="component" value="Chromosome"/>
</dbReference>
<dbReference type="GO" id="GO:0008199">
    <property type="term" value="F:ferric iron binding"/>
    <property type="evidence" value="ECO:0007669"/>
    <property type="project" value="InterPro"/>
</dbReference>
<dbReference type="SUPFAM" id="SSF49482">
    <property type="entry name" value="Aromatic compound dioxygenase"/>
    <property type="match status" value="1"/>
</dbReference>
<keyword evidence="3" id="KW-0560">Oxidoreductase</keyword>
<dbReference type="HOGENOM" id="CLU_027719_2_2_6"/>
<keyword evidence="1" id="KW-0732">Signal</keyword>
<reference evidence="3 4" key="1">
    <citation type="journal article" date="2012" name="Stand. Genomic Sci.">
        <title>Complete genome sequence of the melanogenic marine bacterium Marinomonas mediterranea type strain (MMB-1(T)).</title>
        <authorList>
            <person name="Lucas-Elio P."/>
            <person name="Goodwin L."/>
            <person name="Woyke T."/>
            <person name="Pitluck S."/>
            <person name="Nolan M."/>
            <person name="Kyrpides N.C."/>
            <person name="Detter J.C."/>
            <person name="Copeland A."/>
            <person name="Teshima H."/>
            <person name="Bruce D."/>
            <person name="Detter C."/>
            <person name="Tapia R."/>
            <person name="Han S."/>
            <person name="Land M.L."/>
            <person name="Ivanova N."/>
            <person name="Mikhailova N."/>
            <person name="Johnston A.W."/>
            <person name="Sanchez-Amat A."/>
        </authorList>
    </citation>
    <scope>NUCLEOTIDE SEQUENCE [LARGE SCALE GENOMIC DNA]</scope>
    <source>
        <strain evidence="4">ATCC 700492 / JCM 21426 / NBRC 103028 / MMB-1</strain>
    </source>
</reference>
<dbReference type="eggNOG" id="COG3485">
    <property type="taxonomic scope" value="Bacteria"/>
</dbReference>
<dbReference type="PROSITE" id="PS51257">
    <property type="entry name" value="PROKAR_LIPOPROTEIN"/>
    <property type="match status" value="1"/>
</dbReference>
<keyword evidence="4" id="KW-1185">Reference proteome</keyword>
<dbReference type="STRING" id="717774.Marme_2879"/>